<dbReference type="EMBL" id="MLAK01000963">
    <property type="protein sequence ID" value="OHT00256.1"/>
    <property type="molecule type" value="Genomic_DNA"/>
</dbReference>
<dbReference type="GeneID" id="94843573"/>
<keyword evidence="2" id="KW-1185">Reference proteome</keyword>
<accession>A0A1J4JPD7</accession>
<name>A0A1J4JPD7_9EUKA</name>
<protein>
    <submittedName>
        <fullName evidence="1">Uncharacterized protein</fullName>
    </submittedName>
</protein>
<sequence length="93" mass="10988">MNNKCNITFYFILSSIYIYNVSPDYYNSIGMTNTRLVFGWCYSFIPNIRININFICEVIISNIKQYFFSIQNAIKTIYIYCCKLNKKESNSAL</sequence>
<evidence type="ECO:0000313" key="1">
    <source>
        <dbReference type="EMBL" id="OHT00256.1"/>
    </source>
</evidence>
<dbReference type="VEuPathDB" id="TrichDB:TRFO_33078"/>
<organism evidence="1 2">
    <name type="scientific">Tritrichomonas foetus</name>
    <dbReference type="NCBI Taxonomy" id="1144522"/>
    <lineage>
        <taxon>Eukaryota</taxon>
        <taxon>Metamonada</taxon>
        <taxon>Parabasalia</taxon>
        <taxon>Tritrichomonadida</taxon>
        <taxon>Tritrichomonadidae</taxon>
        <taxon>Tritrichomonas</taxon>
    </lineage>
</organism>
<reference evidence="1" key="1">
    <citation type="submission" date="2016-10" db="EMBL/GenBank/DDBJ databases">
        <authorList>
            <person name="Benchimol M."/>
            <person name="Almeida L.G."/>
            <person name="Vasconcelos A.T."/>
            <person name="Perreira-Neves A."/>
            <person name="Rosa I.A."/>
            <person name="Tasca T."/>
            <person name="Bogo M.R."/>
            <person name="de Souza W."/>
        </authorList>
    </citation>
    <scope>NUCLEOTIDE SEQUENCE [LARGE SCALE GENOMIC DNA]</scope>
    <source>
        <strain evidence="1">K</strain>
    </source>
</reference>
<gene>
    <name evidence="1" type="ORF">TRFO_33078</name>
</gene>
<evidence type="ECO:0000313" key="2">
    <source>
        <dbReference type="Proteomes" id="UP000179807"/>
    </source>
</evidence>
<proteinExistence type="predicted"/>
<dbReference type="AlphaFoldDB" id="A0A1J4JPD7"/>
<comment type="caution">
    <text evidence="1">The sequence shown here is derived from an EMBL/GenBank/DDBJ whole genome shotgun (WGS) entry which is preliminary data.</text>
</comment>
<dbReference type="RefSeq" id="XP_068353392.1">
    <property type="nucleotide sequence ID" value="XM_068508869.1"/>
</dbReference>
<dbReference type="Proteomes" id="UP000179807">
    <property type="component" value="Unassembled WGS sequence"/>
</dbReference>